<accession>A0A1X2FBQ9</accession>
<feature type="non-terminal residue" evidence="6">
    <location>
        <position position="1"/>
    </location>
</feature>
<evidence type="ECO:0000256" key="1">
    <source>
        <dbReference type="ARBA" id="ARBA00007074"/>
    </source>
</evidence>
<sequence length="236" mass="24203">AGSRLMVSTMDERLAAMQQQIDTTKAQNKLVAARVRQLAQAYRASAAMGGGRGMMGGMGMPSFGGGGMPTSGGGGGGIPGLKALAGLTSLGRGQNGHRGASGAEQQVSALFGQGRAPNGTIEGAIAFAKAQLGEPYRLGANGPDVWDCSSLVQKAYASVGIELPRTTYEQIRVGMPVSRSDIRAGDIILQNFSAPGVPEHVALAVSPTMQIEAPNSREVVKYSPIPSGPIVVKRVA</sequence>
<gene>
    <name evidence="6" type="ORF">AWC31_00365</name>
</gene>
<dbReference type="GO" id="GO:0006508">
    <property type="term" value="P:proteolysis"/>
    <property type="evidence" value="ECO:0007669"/>
    <property type="project" value="UniProtKB-KW"/>
</dbReference>
<dbReference type="InterPro" id="IPR000064">
    <property type="entry name" value="NLP_P60_dom"/>
</dbReference>
<dbReference type="EMBL" id="LQQA01000012">
    <property type="protein sequence ID" value="ORX15880.1"/>
    <property type="molecule type" value="Genomic_DNA"/>
</dbReference>
<organism evidence="6 7">
    <name type="scientific">Mycolicibacterium wolinskyi</name>
    <dbReference type="NCBI Taxonomy" id="59750"/>
    <lineage>
        <taxon>Bacteria</taxon>
        <taxon>Bacillati</taxon>
        <taxon>Actinomycetota</taxon>
        <taxon>Actinomycetes</taxon>
        <taxon>Mycobacteriales</taxon>
        <taxon>Mycobacteriaceae</taxon>
        <taxon>Mycolicibacterium</taxon>
    </lineage>
</organism>
<proteinExistence type="inferred from homology"/>
<dbReference type="InterPro" id="IPR038765">
    <property type="entry name" value="Papain-like_cys_pep_sf"/>
</dbReference>
<evidence type="ECO:0000256" key="2">
    <source>
        <dbReference type="ARBA" id="ARBA00022670"/>
    </source>
</evidence>
<comment type="caution">
    <text evidence="6">The sequence shown here is derived from an EMBL/GenBank/DDBJ whole genome shotgun (WGS) entry which is preliminary data.</text>
</comment>
<dbReference type="Proteomes" id="UP000193964">
    <property type="component" value="Unassembled WGS sequence"/>
</dbReference>
<keyword evidence="4" id="KW-0788">Thiol protease</keyword>
<reference evidence="6 7" key="1">
    <citation type="submission" date="2016-01" db="EMBL/GenBank/DDBJ databases">
        <title>The new phylogeny of the genus Mycobacterium.</title>
        <authorList>
            <person name="Tarcisio F."/>
            <person name="Conor M."/>
            <person name="Antonella G."/>
            <person name="Elisabetta G."/>
            <person name="Giulia F.S."/>
            <person name="Sara T."/>
            <person name="Anna F."/>
            <person name="Clotilde B."/>
            <person name="Roberto B."/>
            <person name="Veronica D.S."/>
            <person name="Fabio R."/>
            <person name="Monica P."/>
            <person name="Olivier J."/>
            <person name="Enrico T."/>
            <person name="Nicola S."/>
        </authorList>
    </citation>
    <scope>NUCLEOTIDE SEQUENCE [LARGE SCALE GENOMIC DNA]</scope>
    <source>
        <strain evidence="6 7">ATCC 700010</strain>
    </source>
</reference>
<dbReference type="PROSITE" id="PS51935">
    <property type="entry name" value="NLPC_P60"/>
    <property type="match status" value="1"/>
</dbReference>
<dbReference type="PANTHER" id="PTHR47359:SF3">
    <property type="entry name" value="NLP_P60 DOMAIN-CONTAINING PROTEIN-RELATED"/>
    <property type="match status" value="1"/>
</dbReference>
<protein>
    <recommendedName>
        <fullName evidence="5">NlpC/P60 domain-containing protein</fullName>
    </recommendedName>
</protein>
<dbReference type="InterPro" id="IPR051794">
    <property type="entry name" value="PG_Endopeptidase_C40"/>
</dbReference>
<feature type="domain" description="NlpC/P60" evidence="5">
    <location>
        <begin position="118"/>
        <end position="236"/>
    </location>
</feature>
<evidence type="ECO:0000256" key="3">
    <source>
        <dbReference type="ARBA" id="ARBA00022801"/>
    </source>
</evidence>
<name>A0A1X2FBQ9_9MYCO</name>
<dbReference type="SUPFAM" id="SSF54001">
    <property type="entry name" value="Cysteine proteinases"/>
    <property type="match status" value="1"/>
</dbReference>
<dbReference type="Gene3D" id="3.90.1720.10">
    <property type="entry name" value="endopeptidase domain like (from Nostoc punctiforme)"/>
    <property type="match status" value="1"/>
</dbReference>
<keyword evidence="2" id="KW-0645">Protease</keyword>
<evidence type="ECO:0000313" key="6">
    <source>
        <dbReference type="EMBL" id="ORX15880.1"/>
    </source>
</evidence>
<evidence type="ECO:0000313" key="7">
    <source>
        <dbReference type="Proteomes" id="UP000193964"/>
    </source>
</evidence>
<dbReference type="GO" id="GO:0008234">
    <property type="term" value="F:cysteine-type peptidase activity"/>
    <property type="evidence" value="ECO:0007669"/>
    <property type="project" value="UniProtKB-KW"/>
</dbReference>
<dbReference type="AlphaFoldDB" id="A0A1X2FBQ9"/>
<comment type="similarity">
    <text evidence="1">Belongs to the peptidase C40 family.</text>
</comment>
<dbReference type="PANTHER" id="PTHR47359">
    <property type="entry name" value="PEPTIDOGLYCAN DL-ENDOPEPTIDASE CWLO"/>
    <property type="match status" value="1"/>
</dbReference>
<keyword evidence="3" id="KW-0378">Hydrolase</keyword>
<dbReference type="Pfam" id="PF00877">
    <property type="entry name" value="NLPC_P60"/>
    <property type="match status" value="1"/>
</dbReference>
<evidence type="ECO:0000259" key="5">
    <source>
        <dbReference type="PROSITE" id="PS51935"/>
    </source>
</evidence>
<evidence type="ECO:0000256" key="4">
    <source>
        <dbReference type="ARBA" id="ARBA00022807"/>
    </source>
</evidence>